<dbReference type="VEuPathDB" id="TriTrypDB:LDHU3_12.1210"/>
<proteinExistence type="predicted"/>
<feature type="compositionally biased region" description="Basic and acidic residues" evidence="1">
    <location>
        <begin position="1311"/>
        <end position="1327"/>
    </location>
</feature>
<keyword evidence="2" id="KW-0732">Signal</keyword>
<dbReference type="Proteomes" id="UP000318821">
    <property type="component" value="Unassembled WGS sequence"/>
</dbReference>
<dbReference type="InterPro" id="IPR032675">
    <property type="entry name" value="LRR_dom_sf"/>
</dbReference>
<dbReference type="SUPFAM" id="SSF52058">
    <property type="entry name" value="L domain-like"/>
    <property type="match status" value="1"/>
</dbReference>
<organism evidence="3 4">
    <name type="scientific">Leishmania donovani</name>
    <dbReference type="NCBI Taxonomy" id="5661"/>
    <lineage>
        <taxon>Eukaryota</taxon>
        <taxon>Discoba</taxon>
        <taxon>Euglenozoa</taxon>
        <taxon>Kinetoplastea</taxon>
        <taxon>Metakinetoplastina</taxon>
        <taxon>Trypanosomatida</taxon>
        <taxon>Trypanosomatidae</taxon>
        <taxon>Leishmaniinae</taxon>
        <taxon>Leishmania</taxon>
    </lineage>
</organism>
<feature type="signal peptide" evidence="2">
    <location>
        <begin position="1"/>
        <end position="32"/>
    </location>
</feature>
<dbReference type="VEuPathDB" id="TriTrypDB:LDHU3_12.1270"/>
<dbReference type="PROSITE" id="PS51318">
    <property type="entry name" value="TAT"/>
    <property type="match status" value="1"/>
</dbReference>
<dbReference type="VEuPathDB" id="TriTrypDB:LDHU3_12.1310"/>
<dbReference type="Gene3D" id="3.80.10.10">
    <property type="entry name" value="Ribonuclease Inhibitor"/>
    <property type="match status" value="2"/>
</dbReference>
<dbReference type="PANTHER" id="PTHR36219:SF1">
    <property type="entry name" value="WW DOMAIN-CONTAINING PROTEIN"/>
    <property type="match status" value="1"/>
</dbReference>
<feature type="chain" id="PRO_5021215835" evidence="2">
    <location>
        <begin position="33"/>
        <end position="1363"/>
    </location>
</feature>
<comment type="caution">
    <text evidence="3">The sequence shown here is derived from an EMBL/GenBank/DDBJ whole genome shotgun (WGS) entry which is preliminary data.</text>
</comment>
<feature type="region of interest" description="Disordered" evidence="1">
    <location>
        <begin position="1114"/>
        <end position="1137"/>
    </location>
</feature>
<dbReference type="PANTHER" id="PTHR36219">
    <property type="entry name" value="WW DOMAIN-CONTAINING PROTEIN"/>
    <property type="match status" value="1"/>
</dbReference>
<dbReference type="VEuPathDB" id="TriTrypDB:LDHU3_12.1200"/>
<name>A0A504X535_LEIDO</name>
<gene>
    <name evidence="3" type="ORF">CGC20_23620</name>
</gene>
<feature type="region of interest" description="Disordered" evidence="1">
    <location>
        <begin position="416"/>
        <end position="438"/>
    </location>
</feature>
<evidence type="ECO:0000256" key="1">
    <source>
        <dbReference type="SAM" id="MobiDB-lite"/>
    </source>
</evidence>
<dbReference type="EMBL" id="RHLD01000031">
    <property type="protein sequence ID" value="TPP44201.1"/>
    <property type="molecule type" value="Genomic_DNA"/>
</dbReference>
<accession>A0A504X535</accession>
<protein>
    <submittedName>
        <fullName evidence="3">Uncharacterized protein</fullName>
    </submittedName>
</protein>
<dbReference type="VEuPathDB" id="TriTrypDB:LdCL_120013800"/>
<dbReference type="InterPro" id="IPR006311">
    <property type="entry name" value="TAT_signal"/>
</dbReference>
<reference evidence="4" key="1">
    <citation type="submission" date="2019-02" db="EMBL/GenBank/DDBJ databases">
        <title>FDA dAtabase for Regulatory Grade micrObial Sequences (FDA-ARGOS): Supporting development and validation of Infectious Disease Dx tests.</title>
        <authorList>
            <person name="Duncan R."/>
            <person name="Fisher C."/>
            <person name="Tallon L."/>
            <person name="Sadzewicz L."/>
            <person name="Sengamalay N."/>
            <person name="Ott S."/>
            <person name="Godinez A."/>
            <person name="Nagaraj S."/>
            <person name="Vavikolanu K."/>
            <person name="Vyas G."/>
            <person name="Nadendla S."/>
            <person name="Aluvathingal J."/>
            <person name="Sichtig H."/>
        </authorList>
    </citation>
    <scope>NUCLEOTIDE SEQUENCE [LARGE SCALE GENOMIC DNA]</scope>
    <source>
        <strain evidence="4">FDAARGOS_360</strain>
    </source>
</reference>
<sequence>MALCVRRLVLAATLAAAVALLLCTSSAPVVRAAGTAEFTETQKSNTLKVLQAFARAIPELGKKWTGDDFCWWGFVMCVSSGVSVSVQLSSAAGTLPEMPDSVDYTKVIITGLRFFLMPELVGTLPASWSRLQGLTSLTFWGCGVSGTLPPSWRSMKSLTSVWIQDCRSITGTLPPEWASMPLLTTLRLRYLPLRSTLPTQWSSMTSLTILSLDSTQVYGTLPPGWSGMSNAWLLQLENCDLSGSLPSSWSAMPKLEKVSLRGNHFCGCVPDSWAQNAGLDVSIEDKHKGSNCIAETECGVDGCEVCEGDSAARCARCGEGYFLTDERTCLVYCDGGVAAVEDSTDMSSCALCCEALVSVPSLPCRRNRAATTAVTLPRRTVPPDADAGVEAYRHHVARRADIGGGCASARSRRTSAHRTALSEHGVRQPSSRGDRCRPAVCDARDRTARDPVQAPAFGHASATSCRDAEACATTGDADALLLPAPRLGRPAVGWAPLPWRRAMGAGVVRLPHPRHGRALLCFVVRDPVACTEVRAHAPPSGFAQRCDRLARTFMSAADLYRDGDAPLSAGASASAAGCEAAAPWANACVFALGGVCGGGEDWRSPRSACARLTAELSAWSGADGTHVGCGGPHGWTADPRSRPAASSMCSATPHGWAGWARAAAARPLLLRGCVGVPESDGVLRRLCEAREVGGSVSAQTASCDAPADSRHAAHHRPSESVAYVPVRLHAALAVACGLADPAAAPACSPTAAAKPRTEGGAPWAWRGRTTGLAMAARRTACAGGGMDASKGAACAVADIATPGAAWHSPLSPPATCGHPRMRATSDIGTHEAPCLVMLRCAPSKLFRATPLLRVWAAEEDDASAPRTTFRNVRPGRLLRLWRQMRQRAWILYAWDEEWVSPMQEGYLHQQRLEQVCFAPLSAYGMVPGSYCDPLLYNTKSTSPFRWHVANVQGDIVGHWYMDADELFRIKDWQPRNPDDPLEMFPRPPQMLLRWDESVDEHGNRAFRYRYDYDMMGPTGKWEAYPRYPFSHLYHGGPDQHGRAEGYGFQQGHLLRCDEAEEEVLRRIMEGEDREWEMVKRTEAVQEPWSYPGKIRPRDFEGAVERAKARFRERVRHGKETDPSEDPEYDLAQASEYVEPRDGRRAEWRHLWASGRKPGESLPFQVTFNDGLCFEENEGGPPAHPAAHYEATPKGAPHGRYEDADAAAARAAEAAHKAACEQSLSEAMERHRRLFGDTSGEPSGPRAPLPTAEACAAGGAFLSAPRTPHTGCGELEDSVAGAWSDSGLCRPPGQLLARVCAGALDERWQCVHGGRDGGRGRRDRERLHSASQPHQRVPCALGVRRPQPRMARRSCLGGGGTGAL</sequence>
<feature type="compositionally biased region" description="Basic and acidic residues" evidence="1">
    <location>
        <begin position="420"/>
        <end position="438"/>
    </location>
</feature>
<dbReference type="VEuPathDB" id="TriTrypDB:LdCL_120018500"/>
<evidence type="ECO:0000313" key="3">
    <source>
        <dbReference type="EMBL" id="TPP44201.1"/>
    </source>
</evidence>
<evidence type="ECO:0000313" key="4">
    <source>
        <dbReference type="Proteomes" id="UP000318821"/>
    </source>
</evidence>
<feature type="region of interest" description="Disordered" evidence="1">
    <location>
        <begin position="1311"/>
        <end position="1334"/>
    </location>
</feature>
<evidence type="ECO:0000256" key="2">
    <source>
        <dbReference type="SAM" id="SignalP"/>
    </source>
</evidence>
<dbReference type="VEuPathDB" id="TriTrypDB:LdBPK_090630.1"/>